<reference evidence="1" key="1">
    <citation type="submission" date="2022-07" db="EMBL/GenBank/DDBJ databases">
        <title>Phylogenomic reconstructions and comparative analyses of Kickxellomycotina fungi.</title>
        <authorList>
            <person name="Reynolds N.K."/>
            <person name="Stajich J.E."/>
            <person name="Barry K."/>
            <person name="Grigoriev I.V."/>
            <person name="Crous P."/>
            <person name="Smith M.E."/>
        </authorList>
    </citation>
    <scope>NUCLEOTIDE SEQUENCE</scope>
    <source>
        <strain evidence="1">Benny 63K</strain>
    </source>
</reference>
<evidence type="ECO:0000313" key="2">
    <source>
        <dbReference type="Proteomes" id="UP001150581"/>
    </source>
</evidence>
<protein>
    <submittedName>
        <fullName evidence="1">Dihydrodipicolinate synthase</fullName>
    </submittedName>
</protein>
<evidence type="ECO:0000313" key="1">
    <source>
        <dbReference type="EMBL" id="KAJ1899727.1"/>
    </source>
</evidence>
<name>A0ACC1IRT7_9FUNG</name>
<gene>
    <name evidence="1" type="primary">DAP1_1</name>
    <name evidence="1" type="ORF">LPJ66_001923</name>
</gene>
<sequence>MIFKPFISLSVVLSALSAVQLAVGENPFCERHGDGDYPYMNSCSKFFKCANGFGSVHDCPGDLLFDTSKMLSTGPLSSPTGVTRTLIICLAVYGAYRGLRALWNKDAVNQAKRPSPGIGYKKWTKREISSYTGIEPGTPILIGVKGKVYDVSAGRGFYGPGASYNVFAGRDASRLLATQSFDDGVTEEEMDAPIDTLDDLTADDMESLDAYVGLFTVKYRCVGELVDSVDGE</sequence>
<accession>A0ACC1IRT7</accession>
<keyword evidence="2" id="KW-1185">Reference proteome</keyword>
<organism evidence="1 2">
    <name type="scientific">Kickxella alabastrina</name>
    <dbReference type="NCBI Taxonomy" id="61397"/>
    <lineage>
        <taxon>Eukaryota</taxon>
        <taxon>Fungi</taxon>
        <taxon>Fungi incertae sedis</taxon>
        <taxon>Zoopagomycota</taxon>
        <taxon>Kickxellomycotina</taxon>
        <taxon>Kickxellomycetes</taxon>
        <taxon>Kickxellales</taxon>
        <taxon>Kickxellaceae</taxon>
        <taxon>Kickxella</taxon>
    </lineage>
</organism>
<proteinExistence type="predicted"/>
<comment type="caution">
    <text evidence="1">The sequence shown here is derived from an EMBL/GenBank/DDBJ whole genome shotgun (WGS) entry which is preliminary data.</text>
</comment>
<dbReference type="Proteomes" id="UP001150581">
    <property type="component" value="Unassembled WGS sequence"/>
</dbReference>
<dbReference type="EMBL" id="JANBPG010000130">
    <property type="protein sequence ID" value="KAJ1899727.1"/>
    <property type="molecule type" value="Genomic_DNA"/>
</dbReference>